<dbReference type="NCBIfam" id="NF047352">
    <property type="entry name" value="P_loop_sacsin"/>
    <property type="match status" value="1"/>
</dbReference>
<dbReference type="Pfam" id="PF13020">
    <property type="entry name" value="NOV_C"/>
    <property type="match status" value="1"/>
</dbReference>
<dbReference type="OrthoDB" id="1262810at2759"/>
<feature type="region of interest" description="Disordered" evidence="1">
    <location>
        <begin position="1163"/>
        <end position="1221"/>
    </location>
</feature>
<feature type="compositionally biased region" description="Acidic residues" evidence="1">
    <location>
        <begin position="1170"/>
        <end position="1200"/>
    </location>
</feature>
<evidence type="ECO:0000313" key="4">
    <source>
        <dbReference type="Proteomes" id="UP001165740"/>
    </source>
</evidence>
<protein>
    <submittedName>
        <fullName evidence="5">Uncharacterized protein LOC106068793 isoform X1</fullName>
    </submittedName>
</protein>
<dbReference type="PANTHER" id="PTHR32387">
    <property type="entry name" value="WU:FJ29H11"/>
    <property type="match status" value="1"/>
</dbReference>
<feature type="compositionally biased region" description="Low complexity" evidence="1">
    <location>
        <begin position="2922"/>
        <end position="2934"/>
    </location>
</feature>
<accession>A0A9W3AZU0</accession>
<feature type="compositionally biased region" description="Polar residues" evidence="1">
    <location>
        <begin position="2767"/>
        <end position="2777"/>
    </location>
</feature>
<feature type="compositionally biased region" description="Basic and acidic residues" evidence="1">
    <location>
        <begin position="2738"/>
        <end position="2752"/>
    </location>
</feature>
<dbReference type="InterPro" id="IPR058210">
    <property type="entry name" value="SACS/Nov_dom"/>
</dbReference>
<reference evidence="5" key="1">
    <citation type="submission" date="2025-08" db="UniProtKB">
        <authorList>
            <consortium name="RefSeq"/>
        </authorList>
    </citation>
    <scope>IDENTIFICATION</scope>
</reference>
<dbReference type="InterPro" id="IPR036890">
    <property type="entry name" value="HATPase_C_sf"/>
</dbReference>
<feature type="region of interest" description="Disordered" evidence="1">
    <location>
        <begin position="251"/>
        <end position="293"/>
    </location>
</feature>
<dbReference type="PANTHER" id="PTHR32387:SF0">
    <property type="entry name" value="PROTEIN NO VEIN"/>
    <property type="match status" value="1"/>
</dbReference>
<dbReference type="RefSeq" id="XP_055892728.1">
    <property type="nucleotide sequence ID" value="XM_056036753.1"/>
</dbReference>
<gene>
    <name evidence="5" type="primary">LOC106068793</name>
</gene>
<dbReference type="Pfam" id="PF25794">
    <property type="entry name" value="SACS"/>
    <property type="match status" value="1"/>
</dbReference>
<feature type="compositionally biased region" description="Basic and acidic residues" evidence="1">
    <location>
        <begin position="2876"/>
        <end position="2887"/>
    </location>
</feature>
<dbReference type="SUPFAM" id="SSF55874">
    <property type="entry name" value="ATPase domain of HSP90 chaperone/DNA topoisomerase II/histidine kinase"/>
    <property type="match status" value="1"/>
</dbReference>
<proteinExistence type="predicted"/>
<feature type="region of interest" description="Disordered" evidence="1">
    <location>
        <begin position="188"/>
        <end position="214"/>
    </location>
</feature>
<feature type="region of interest" description="Disordered" evidence="1">
    <location>
        <begin position="2657"/>
        <end position="2944"/>
    </location>
</feature>
<evidence type="ECO:0000259" key="3">
    <source>
        <dbReference type="Pfam" id="PF25794"/>
    </source>
</evidence>
<dbReference type="Proteomes" id="UP001165740">
    <property type="component" value="Chromosome 7"/>
</dbReference>
<feature type="compositionally biased region" description="Polar residues" evidence="1">
    <location>
        <begin position="2843"/>
        <end position="2859"/>
    </location>
</feature>
<dbReference type="Gene3D" id="3.30.565.10">
    <property type="entry name" value="Histidine kinase-like ATPase, C-terminal domain"/>
    <property type="match status" value="1"/>
</dbReference>
<feature type="domain" description="Sacsin/Nov" evidence="3">
    <location>
        <begin position="1342"/>
        <end position="1442"/>
    </location>
</feature>
<feature type="compositionally biased region" description="Polar residues" evidence="1">
    <location>
        <begin position="188"/>
        <end position="198"/>
    </location>
</feature>
<feature type="domain" description="Protein NO VEIN C-terminal" evidence="2">
    <location>
        <begin position="2992"/>
        <end position="3091"/>
    </location>
</feature>
<feature type="compositionally biased region" description="Polar residues" evidence="1">
    <location>
        <begin position="273"/>
        <end position="291"/>
    </location>
</feature>
<feature type="compositionally biased region" description="Basic and acidic residues" evidence="1">
    <location>
        <begin position="2778"/>
        <end position="2792"/>
    </location>
</feature>
<name>A0A9W3AZU0_BIOGL</name>
<evidence type="ECO:0000256" key="1">
    <source>
        <dbReference type="SAM" id="MobiDB-lite"/>
    </source>
</evidence>
<dbReference type="OMA" id="PLEVHVN"/>
<feature type="compositionally biased region" description="Basic and acidic residues" evidence="1">
    <location>
        <begin position="2684"/>
        <end position="2698"/>
    </location>
</feature>
<dbReference type="InterPro" id="IPR052957">
    <property type="entry name" value="Auxin_embryo_med"/>
</dbReference>
<organism evidence="4 5">
    <name type="scientific">Biomphalaria glabrata</name>
    <name type="common">Bloodfluke planorb</name>
    <name type="synonym">Freshwater snail</name>
    <dbReference type="NCBI Taxonomy" id="6526"/>
    <lineage>
        <taxon>Eukaryota</taxon>
        <taxon>Metazoa</taxon>
        <taxon>Spiralia</taxon>
        <taxon>Lophotrochozoa</taxon>
        <taxon>Mollusca</taxon>
        <taxon>Gastropoda</taxon>
        <taxon>Heterobranchia</taxon>
        <taxon>Euthyneura</taxon>
        <taxon>Panpulmonata</taxon>
        <taxon>Hygrophila</taxon>
        <taxon>Lymnaeoidea</taxon>
        <taxon>Planorbidae</taxon>
        <taxon>Biomphalaria</taxon>
    </lineage>
</organism>
<dbReference type="GeneID" id="106068793"/>
<evidence type="ECO:0000259" key="2">
    <source>
        <dbReference type="Pfam" id="PF13020"/>
    </source>
</evidence>
<keyword evidence="4" id="KW-1185">Reference proteome</keyword>
<evidence type="ECO:0000313" key="5">
    <source>
        <dbReference type="RefSeq" id="XP_055892728.1"/>
    </source>
</evidence>
<sequence length="3111" mass="351245">MNYDTKIAELKKNVIGYLNTCEGKQCSSHNFWNAIAKYMKKSVSHKTYGVTKMQVLLDKFKDVLIIKEDVITLRSDISSSSEPLVISDSDDSDDSNGLLSQASNAALASKEKSTSIKPSSLLSKHAALRERMTTVLKSQNGICKLDEFFSSYKSAYGSDSDARSQLQFHSDIISVHKNMIFLNSSTNNKTSVPTSSSLPRWGQGATAKPSSSQSVKTATHVIYSSDSDDDSQSHIKTMTFEKGSTSNLSGFIPLSGMSSSQGQAAHQRYSLPPQGQQSNGSATPMTFQTPPSLMPSGLTLGQPGFNLLGAMGQLPSTPFAYASPALIAPQYVMVPQVAVQGNSSSEDRKSVTLGDVTPGVGYEKATNLFRSEWPTLYVKTGPPPGTKITGVKEIIVRPLTLRKGTRLTVQDVDQQIKDCIDVLNEAKEHVSIERVEELVLKKYQVRYFSDLNLQYKNISFMPTAKEHSLLLGKVNVYVQNFVRSRSLCTLFELQECCREFHPNRETFENLKLGPLQKMPVVYDLFKFPMDEYIPEITSPDLMEQLNNFLDKTNKWTQQTNIEEFMTYLVEAYHVSNGYSLGIRLRSLPLAIQMLKKSKRDAASTRKSVIDSLKEVLQADIQKAFESFRASILQSSDKSIELRRHYMNLTPEKAIREIFTKFELLAHVFNSNPSLFKKVEKLLKHYNQFVKSILEVQLPRQLFHLSVCMSDLELEECATEFLEAEAKQQQLKEETLQSQQQQTPKKVPPTKVSLTEKVLQYINKCLEQGTLKLSHLERIETKVSNEDYEFESFRDMGYGTFLEFIHSDQKIKKVLEECGGALLGSSTEQDSVFKPSLLELSEFVCQAKLAGVVQNSSAESSVCEQYHVSDIRHLGHGNISRLCSTADKPGKHVSSEYNTYFEAALCGKVCPTTQSKGQVGLCGSISKEAAMACLTICPLLEDLETWSNWSMVFQPQHGRLKEFIKKHGGLKRIDLEGGTKIALSDFKALEVEPGKFLKVNACASVERFVQALEKDDPLEAAGQLVSLIVANKGIENTPLALVTNHLKTKLISLHALSTAAITPGGPPVSGTVDRAVQFITSMLLKLPIRICVAIANQVLLEPLSQVVGSAKSKQQIIQVCLLTRQEQHLERLGCLLGIQEWASTIQRRFVFPAHCIEETVQDELLGSPIAVDDDDDSSEEEESEEEESSSDIDEMLEEAEQEAANQVQEHDNSEESSVQSEQGVVAVAAEVSNDDSEVDIKDQLINSNTDEITNVTSEESNSDVEMQECKETKEEPLNKLEQAEEPIQERELTHEDRCRLVVDDIRREEFGVGIKLDETGQKLMQKQQERQGRSLQRLSKDLYSKETHFVLELIQNADDNSYNDDVFPSIKFVIDHTGVKVLNNELGFEEKNIRAICDVGKSTKSKHNLGYIGQKGIGFKSVFRMTGCPEVHSNGFHIYFDVNSGPMGYILPHWKENFELDENWQTQIILPWTEDIRQQVHTHAARFNDIQPSLLLFLHRLKEITIENKVEGSRIFMSRQDFENGEIQITHSHGTDKWLVLRKILDATNISLQAKSGVEVESTEIALAFPLKSKKLMNTQMKLEKLPVFAFLPLRSYGFRFIVQGDFDVPSSREDVDRDSFWNQWLRNEIHVLFIEALQAFKTREDLTPVEALIQYLQFIPLEGEVMAFFKPVASQILDQLRAKECMPVLTADKKTVEWKMPSKTVICHDTLVLDIVSPQVLHQYLDLNYLHPDIAAFLKLNEPLTKALGIESVTTEHLLHIGSSLAQYWDGADHVTEIAKWLACVYRSLDDFQENTETLQELQKMRIIPLSNGSLVSLSDMTVFMLLDTQGTQPQQSVKSKKTENNKGDPLLNLKKDLNLVHGDLISTGDNEVNSQVVKLLLKLGIKQLTAHDLIHSHILPVFKSDAWKDKRKDVLVSYLVYIKTELEKNSSVVDRSELSVVKLVTNHGIKSPADDVHFPTLYGNSIDLIKTFPVLDWILVDTSYLPSNPTQPDRQSWHKFLSELGVTDFLKVSKVEKSFDKSNIHETAWSAMKEIWPDSADGYSITDLQCEEFHKLVTANVKPDELIPQMAKLYEYIDIHWNLKYKLCLDTQLKSGSGQVLKDIIPSSFAVHLQTLSWIPSVSSSLQYNEDNHTVDLKVKESLDLPAELYLQDQAIQRLLHHTVKYLNVAPQKNSSFIVFLKIKVNISPETLKQALIKWGERPEDSPDKPAVFCTAIWHMSELYTYLSEEMRPKECQDLFHDKPVIFVPIPNQNVQGASNKAGWMMRREEVWWSDPTELFMKYMKSLETYSSPLSKFKILQEFYRHLEDFFYSFVRVEKGPNTLHYAQLLKHIASVCGLSEDGVLFDSLFLISKIGQDLSKISTKVGEVKTIEAMKAEINLPKVKELLSKAAVFPTKSGQWVSLSDSPMIADSKEFEEMFGNHPGVHLLHLDAKGKTTLLRSHSSASAGFIDPKGVEFFISLYEEIKPLSKCIKTEEVTCGFKPCNKGQTYLHNIVGLVQRFMYFRFREVYKQFKAKKASTLKDLNFIQVNQLEVKYELIGKPDIFVIREEKCVVTEKCFYFHEKYIDSHVEINKELAKYFSDGDEDCFRELRNFLPQVISILEKKVEETFEELLERQGTGKCTLPSEEEVWEIPLPVIPLAPEPEPTFMVYERQAQFSSEGSELQRDENENQGLKSWPPRSAVDKESMSRIKKDPNKAPGIWPPPQAASGNTNIYKLPSSIKFDNTPEDESSVGEEQTKMDEDVPDEVRTTQKHSIHRPEGESGRTFNRQVSSDSESNRAFKSDHAHQNDQPRQGHQGDGSSVHKGTGHSQGQHKGKGQSQGQHQDSLPGSKKDSELSGGDVTQQQSQSGDISPSGNDRQKETGISGEKRKRKLTEGSKEDDGVAFKRMNSQEEPTPNETAKQEDQDMVASGDFIPFQNTSREATPSSSSTSLEGRKSGRDKGMLHFTIPNWNVSNEDLVYTELAHGNTLSLPQFQLDPQDQDKSIGLWGEHLVFDYLRRQKEENASIESVIWANADGEKGLPFDFEIVLKTSDADKTSSIFVEVKTTLSWDKEVFHISSKQMEFALVQKDQYEIYRVFGAGSSNAKLVRIQNVSERMRVKQIQLFMVI</sequence>
<dbReference type="InterPro" id="IPR024975">
    <property type="entry name" value="NOV_C"/>
</dbReference>